<dbReference type="InterPro" id="IPR008030">
    <property type="entry name" value="NmrA-like"/>
</dbReference>
<gene>
    <name evidence="5" type="ORF">B0T11DRAFT_313107</name>
</gene>
<dbReference type="AlphaFoldDB" id="A0A8K0WXV2"/>
<keyword evidence="2" id="KW-0521">NADP</keyword>
<organism evidence="5 6">
    <name type="scientific">Plectosphaerella cucumerina</name>
    <dbReference type="NCBI Taxonomy" id="40658"/>
    <lineage>
        <taxon>Eukaryota</taxon>
        <taxon>Fungi</taxon>
        <taxon>Dikarya</taxon>
        <taxon>Ascomycota</taxon>
        <taxon>Pezizomycotina</taxon>
        <taxon>Sordariomycetes</taxon>
        <taxon>Hypocreomycetidae</taxon>
        <taxon>Glomerellales</taxon>
        <taxon>Plectosphaerellaceae</taxon>
        <taxon>Plectosphaerella</taxon>
    </lineage>
</organism>
<dbReference type="OrthoDB" id="10000533at2759"/>
<dbReference type="Gene3D" id="3.40.50.720">
    <property type="entry name" value="NAD(P)-binding Rossmann-like Domain"/>
    <property type="match status" value="1"/>
</dbReference>
<dbReference type="GO" id="GO:0016491">
    <property type="term" value="F:oxidoreductase activity"/>
    <property type="evidence" value="ECO:0007669"/>
    <property type="project" value="UniProtKB-KW"/>
</dbReference>
<keyword evidence="6" id="KW-1185">Reference proteome</keyword>
<comment type="similarity">
    <text evidence="1">Belongs to the NmrA-type oxidoreductase family. Isoflavone reductase subfamily.</text>
</comment>
<protein>
    <recommendedName>
        <fullName evidence="4">NmrA-like domain-containing protein</fullName>
    </recommendedName>
</protein>
<name>A0A8K0WXV2_9PEZI</name>
<dbReference type="Pfam" id="PF05368">
    <property type="entry name" value="NmrA"/>
    <property type="match status" value="1"/>
</dbReference>
<comment type="caution">
    <text evidence="5">The sequence shown here is derived from an EMBL/GenBank/DDBJ whole genome shotgun (WGS) entry which is preliminary data.</text>
</comment>
<dbReference type="Proteomes" id="UP000813385">
    <property type="component" value="Unassembled WGS sequence"/>
</dbReference>
<dbReference type="InterPro" id="IPR036291">
    <property type="entry name" value="NAD(P)-bd_dom_sf"/>
</dbReference>
<evidence type="ECO:0000256" key="3">
    <source>
        <dbReference type="ARBA" id="ARBA00023002"/>
    </source>
</evidence>
<accession>A0A8K0WXV2</accession>
<dbReference type="InterPro" id="IPR051609">
    <property type="entry name" value="NmrA/Isoflavone_reductase-like"/>
</dbReference>
<reference evidence="5" key="1">
    <citation type="journal article" date="2021" name="Nat. Commun.">
        <title>Genetic determinants of endophytism in the Arabidopsis root mycobiome.</title>
        <authorList>
            <person name="Mesny F."/>
            <person name="Miyauchi S."/>
            <person name="Thiergart T."/>
            <person name="Pickel B."/>
            <person name="Atanasova L."/>
            <person name="Karlsson M."/>
            <person name="Huettel B."/>
            <person name="Barry K.W."/>
            <person name="Haridas S."/>
            <person name="Chen C."/>
            <person name="Bauer D."/>
            <person name="Andreopoulos W."/>
            <person name="Pangilinan J."/>
            <person name="LaButti K."/>
            <person name="Riley R."/>
            <person name="Lipzen A."/>
            <person name="Clum A."/>
            <person name="Drula E."/>
            <person name="Henrissat B."/>
            <person name="Kohler A."/>
            <person name="Grigoriev I.V."/>
            <person name="Martin F.M."/>
            <person name="Hacquard S."/>
        </authorList>
    </citation>
    <scope>NUCLEOTIDE SEQUENCE</scope>
    <source>
        <strain evidence="5">MPI-CAGE-AT-0016</strain>
    </source>
</reference>
<dbReference type="PANTHER" id="PTHR47706:SF4">
    <property type="entry name" value="NMRA-LIKE DOMAIN-CONTAINING PROTEIN"/>
    <property type="match status" value="1"/>
</dbReference>
<evidence type="ECO:0000259" key="4">
    <source>
        <dbReference type="Pfam" id="PF05368"/>
    </source>
</evidence>
<dbReference type="EMBL" id="JAGPXD010000007">
    <property type="protein sequence ID" value="KAH7347490.1"/>
    <property type="molecule type" value="Genomic_DNA"/>
</dbReference>
<evidence type="ECO:0000256" key="2">
    <source>
        <dbReference type="ARBA" id="ARBA00022857"/>
    </source>
</evidence>
<keyword evidence="3" id="KW-0560">Oxidoreductase</keyword>
<sequence length="316" mass="34880">MVKIAIAGASGNVAQELLEVLVSTNKHEILLLSRKPLPVDSDKPNAVAIRVDYEDTEHLAQTLKGVQTLLCFITPQSDPGNTAQKNLIDAAIKANVVRYAPSEWASSNFEHMPWYAGKGEIREYLKDLNKDTKVIEYCLFQAGMFVDYFASPYKTTKHIHPFQNQFDFNKRRAIVLEGAEDATLSLITAHDFCAVVAQALDYQGTWPVIGGIVGERVTVKQLLAIGEKIRGPFSIEAVQRADLEAGLVKTTWLPKADHPAIPPDQVEKLSGFMVAGMLLGMAAGALDVSSEWNDLLPNYKFTRVEDFLTAAWHGKP</sequence>
<evidence type="ECO:0000256" key="1">
    <source>
        <dbReference type="ARBA" id="ARBA00005725"/>
    </source>
</evidence>
<dbReference type="PANTHER" id="PTHR47706">
    <property type="entry name" value="NMRA-LIKE FAMILY PROTEIN"/>
    <property type="match status" value="1"/>
</dbReference>
<evidence type="ECO:0000313" key="6">
    <source>
        <dbReference type="Proteomes" id="UP000813385"/>
    </source>
</evidence>
<feature type="domain" description="NmrA-like" evidence="4">
    <location>
        <begin position="3"/>
        <end position="228"/>
    </location>
</feature>
<proteinExistence type="inferred from homology"/>
<dbReference type="SUPFAM" id="SSF51735">
    <property type="entry name" value="NAD(P)-binding Rossmann-fold domains"/>
    <property type="match status" value="1"/>
</dbReference>
<evidence type="ECO:0000313" key="5">
    <source>
        <dbReference type="EMBL" id="KAH7347490.1"/>
    </source>
</evidence>